<gene>
    <name evidence="2" type="ORF">FC83_GL000303</name>
</gene>
<dbReference type="Proteomes" id="UP000051236">
    <property type="component" value="Unassembled WGS sequence"/>
</dbReference>
<name>X0PRQ4_9LACO</name>
<evidence type="ECO:0000313" key="3">
    <source>
        <dbReference type="Proteomes" id="UP000051236"/>
    </source>
</evidence>
<feature type="transmembrane region" description="Helical" evidence="1">
    <location>
        <begin position="106"/>
        <end position="128"/>
    </location>
</feature>
<dbReference type="InterPro" id="IPR007163">
    <property type="entry name" value="VCA0040-like"/>
</dbReference>
<dbReference type="AlphaFoldDB" id="X0PRQ4"/>
<keyword evidence="3" id="KW-1185">Reference proteome</keyword>
<dbReference type="Pfam" id="PF04018">
    <property type="entry name" value="VCA0040-like"/>
    <property type="match status" value="1"/>
</dbReference>
<dbReference type="PANTHER" id="PTHR37308:SF1">
    <property type="entry name" value="POLYPRENYL-PHOSPHATE TRANSPORTER"/>
    <property type="match status" value="1"/>
</dbReference>
<keyword evidence="1" id="KW-0472">Membrane</keyword>
<sequence>MSIINLIKGFLIGVALVIPGLSGSIFAVIVGLYEPLIKAINQFRQSPKQQLRFLTPIGLGAIVGILFSTKVVLWLSQRFPIPAYAFFLGLVLGIIPFIWRKVRAIAFTWWYPLITLLGFALILGLTQLGSGQAESYISIKALQTWQDAGQMLFAGGFSVALMIIPGISGSIMLMVISQYGTVYNAVGAIADLLRHLLKGNLVAAQGDLQTVALMLPFMVGALVGTVLIAKLMHYLLKHYESQVYYGVLGVVGAAAIILWQSGITPYLPKTGWLDLPQLALLSLMLVLGILATLFLDKPSSN</sequence>
<comment type="caution">
    <text evidence="2">The sequence shown here is derived from an EMBL/GenBank/DDBJ whole genome shotgun (WGS) entry which is preliminary data.</text>
</comment>
<protein>
    <recommendedName>
        <fullName evidence="4">DUF368 domain-containing protein</fullName>
    </recommendedName>
</protein>
<organism evidence="2 3">
    <name type="scientific">Agrilactobacillus composti DSM 18527 = JCM 14202</name>
    <dbReference type="NCBI Taxonomy" id="1423734"/>
    <lineage>
        <taxon>Bacteria</taxon>
        <taxon>Bacillati</taxon>
        <taxon>Bacillota</taxon>
        <taxon>Bacilli</taxon>
        <taxon>Lactobacillales</taxon>
        <taxon>Lactobacillaceae</taxon>
        <taxon>Agrilactobacillus</taxon>
    </lineage>
</organism>
<dbReference type="PATRIC" id="fig|1423734.3.peg.303"/>
<feature type="transmembrane region" description="Helical" evidence="1">
    <location>
        <begin position="148"/>
        <end position="164"/>
    </location>
</feature>
<proteinExistence type="predicted"/>
<dbReference type="eggNOG" id="COG2035">
    <property type="taxonomic scope" value="Bacteria"/>
</dbReference>
<keyword evidence="1" id="KW-1133">Transmembrane helix</keyword>
<feature type="transmembrane region" description="Helical" evidence="1">
    <location>
        <begin position="243"/>
        <end position="263"/>
    </location>
</feature>
<dbReference type="EMBL" id="AZGA01000070">
    <property type="protein sequence ID" value="KRM32439.1"/>
    <property type="molecule type" value="Genomic_DNA"/>
</dbReference>
<feature type="transmembrane region" description="Helical" evidence="1">
    <location>
        <begin position="6"/>
        <end position="33"/>
    </location>
</feature>
<dbReference type="STRING" id="1423734.FC83_GL000303"/>
<accession>X0PRQ4</accession>
<feature type="transmembrane region" description="Helical" evidence="1">
    <location>
        <begin position="210"/>
        <end position="231"/>
    </location>
</feature>
<evidence type="ECO:0000256" key="1">
    <source>
        <dbReference type="SAM" id="Phobius"/>
    </source>
</evidence>
<evidence type="ECO:0008006" key="4">
    <source>
        <dbReference type="Google" id="ProtNLM"/>
    </source>
</evidence>
<feature type="transmembrane region" description="Helical" evidence="1">
    <location>
        <begin position="275"/>
        <end position="295"/>
    </location>
</feature>
<feature type="transmembrane region" description="Helical" evidence="1">
    <location>
        <begin position="81"/>
        <end position="99"/>
    </location>
</feature>
<reference evidence="2 3" key="1">
    <citation type="journal article" date="2015" name="Genome Announc.">
        <title>Expanding the biotechnology potential of lactobacilli through comparative genomics of 213 strains and associated genera.</title>
        <authorList>
            <person name="Sun Z."/>
            <person name="Harris H.M."/>
            <person name="McCann A."/>
            <person name="Guo C."/>
            <person name="Argimon S."/>
            <person name="Zhang W."/>
            <person name="Yang X."/>
            <person name="Jeffery I.B."/>
            <person name="Cooney J.C."/>
            <person name="Kagawa T.F."/>
            <person name="Liu W."/>
            <person name="Song Y."/>
            <person name="Salvetti E."/>
            <person name="Wrobel A."/>
            <person name="Rasinkangas P."/>
            <person name="Parkhill J."/>
            <person name="Rea M.C."/>
            <person name="O'Sullivan O."/>
            <person name="Ritari J."/>
            <person name="Douillard F.P."/>
            <person name="Paul Ross R."/>
            <person name="Yang R."/>
            <person name="Briner A.E."/>
            <person name="Felis G.E."/>
            <person name="de Vos W.M."/>
            <person name="Barrangou R."/>
            <person name="Klaenhammer T.R."/>
            <person name="Caufield P.W."/>
            <person name="Cui Y."/>
            <person name="Zhang H."/>
            <person name="O'Toole P.W."/>
        </authorList>
    </citation>
    <scope>NUCLEOTIDE SEQUENCE [LARGE SCALE GENOMIC DNA]</scope>
    <source>
        <strain evidence="2 3">DSM 18527</strain>
    </source>
</reference>
<dbReference type="PANTHER" id="PTHR37308">
    <property type="entry name" value="INTEGRAL MEMBRANE PROTEIN"/>
    <property type="match status" value="1"/>
</dbReference>
<keyword evidence="1" id="KW-0812">Transmembrane</keyword>
<feature type="transmembrane region" description="Helical" evidence="1">
    <location>
        <begin position="53"/>
        <end position="75"/>
    </location>
</feature>
<evidence type="ECO:0000313" key="2">
    <source>
        <dbReference type="EMBL" id="KRM32439.1"/>
    </source>
</evidence>